<organism evidence="2 3">
    <name type="scientific">Canna indica</name>
    <name type="common">Indian-shot</name>
    <dbReference type="NCBI Taxonomy" id="4628"/>
    <lineage>
        <taxon>Eukaryota</taxon>
        <taxon>Viridiplantae</taxon>
        <taxon>Streptophyta</taxon>
        <taxon>Embryophyta</taxon>
        <taxon>Tracheophyta</taxon>
        <taxon>Spermatophyta</taxon>
        <taxon>Magnoliopsida</taxon>
        <taxon>Liliopsida</taxon>
        <taxon>Zingiberales</taxon>
        <taxon>Cannaceae</taxon>
        <taxon>Canna</taxon>
    </lineage>
</organism>
<feature type="compositionally biased region" description="Basic and acidic residues" evidence="1">
    <location>
        <begin position="84"/>
        <end position="98"/>
    </location>
</feature>
<feature type="compositionally biased region" description="Basic and acidic residues" evidence="1">
    <location>
        <begin position="161"/>
        <end position="181"/>
    </location>
</feature>
<gene>
    <name evidence="2" type="ORF">Cni_G24550</name>
</gene>
<feature type="compositionally biased region" description="Polar residues" evidence="1">
    <location>
        <begin position="1"/>
        <end position="10"/>
    </location>
</feature>
<feature type="region of interest" description="Disordered" evidence="1">
    <location>
        <begin position="1"/>
        <end position="23"/>
    </location>
</feature>
<feature type="compositionally biased region" description="Basic and acidic residues" evidence="1">
    <location>
        <begin position="846"/>
        <end position="855"/>
    </location>
</feature>
<dbReference type="Proteomes" id="UP001327560">
    <property type="component" value="Chromosome 8"/>
</dbReference>
<dbReference type="AlphaFoldDB" id="A0AAQ3KW20"/>
<proteinExistence type="predicted"/>
<accession>A0AAQ3KW20</accession>
<evidence type="ECO:0000256" key="1">
    <source>
        <dbReference type="SAM" id="MobiDB-lite"/>
    </source>
</evidence>
<feature type="compositionally biased region" description="Basic and acidic residues" evidence="1">
    <location>
        <begin position="637"/>
        <end position="646"/>
    </location>
</feature>
<feature type="compositionally biased region" description="Polar residues" evidence="1">
    <location>
        <begin position="66"/>
        <end position="78"/>
    </location>
</feature>
<feature type="compositionally biased region" description="Basic residues" evidence="1">
    <location>
        <begin position="824"/>
        <end position="836"/>
    </location>
</feature>
<feature type="region of interest" description="Disordered" evidence="1">
    <location>
        <begin position="403"/>
        <end position="423"/>
    </location>
</feature>
<feature type="compositionally biased region" description="Polar residues" evidence="1">
    <location>
        <begin position="673"/>
        <end position="699"/>
    </location>
</feature>
<feature type="region of interest" description="Disordered" evidence="1">
    <location>
        <begin position="336"/>
        <end position="357"/>
    </location>
</feature>
<protein>
    <submittedName>
        <fullName evidence="2">Titin-like isoform X1</fullName>
    </submittedName>
</protein>
<dbReference type="EMBL" id="CP136897">
    <property type="protein sequence ID" value="WOL15769.1"/>
    <property type="molecule type" value="Genomic_DNA"/>
</dbReference>
<keyword evidence="3" id="KW-1185">Reference proteome</keyword>
<dbReference type="PANTHER" id="PTHR37729:SF1">
    <property type="entry name" value="NEUROFILAMENT PROTEIN-LIKE PROTEIN"/>
    <property type="match status" value="1"/>
</dbReference>
<feature type="compositionally biased region" description="Basic and acidic residues" evidence="1">
    <location>
        <begin position="404"/>
        <end position="423"/>
    </location>
</feature>
<feature type="region of interest" description="Disordered" evidence="1">
    <location>
        <begin position="66"/>
        <end position="105"/>
    </location>
</feature>
<feature type="region of interest" description="Disordered" evidence="1">
    <location>
        <begin position="161"/>
        <end position="190"/>
    </location>
</feature>
<sequence length="855" mass="93725">MDSEASLTDQANDEIVDEKQILNGKIDEEADSRVKCATNKKATEDSKIDLPDSVVLSADILQVEAKSQSKFDTSISSSPEEELTDKVHEESQKQHESDAPGSVEGGKVEVFESEAAKDQLVSESVEVAEIAAVNPMEAEIADDKQVVAKVNEIMIETAEHIVQPEEELTEKVHEESQKQQEADAPGSVEEGDKFEVLESEAAKDQVVSNSVEVTQIAAVNPKEVGTADDKQEVVAEVNKITIETVEQIVHPEETDKVHGELQEQHDSDAPRLVEKGDTFEVLEYEAAKDQVVSDSVEVTEIAAVNSPEVKIGDDKQEVVAEVNEITIETAEQIVQPEEELTDKVHEGSQKQHESDASGLVEVTEIAVVNPMEVKITDDKHVVTEVNEITIETAEQIVQPEEELAEKVHEESQNKHEYDAPGSVEGDKFEALESEAAKDQVVSDSVEVTEIAAINPMEVEIADDKQVVAEVNEIMVEMAEQIVQPEVKITDDKKIIVEVSTRETIEIHDNATSKILQLSTKEENDIVIVEMVDDKDNSLENLKETPIETTNPLKEDAVDIDVPEPLAPSASTPQSINGSLVIQAADEITQPEVEVIHEKQAIHVETEEPPVTEVNKVDAGIEDVDEKKDDIGPEFVQEEAKEEKGHECSGVVEVSLDNEKSPVSTGASDDKSENLASDNMTLDESTKCASENANASNILSMENKASEGPKFVQEEAKEENGHECSIAQANKDDNIPSKQSYVETSRDLDVKDQNAVAEPAATALMNEEKSEESVEDKEESQKPKDENLAPSSKFSDFVKLEEEAEAPKQDTPTKTPRRSNNIISKVKHSIVKAKKAIMGKSPSSKDMQARSKQEIK</sequence>
<feature type="compositionally biased region" description="Basic and acidic residues" evidence="1">
    <location>
        <begin position="703"/>
        <end position="721"/>
    </location>
</feature>
<feature type="compositionally biased region" description="Basic and acidic residues" evidence="1">
    <location>
        <begin position="341"/>
        <end position="355"/>
    </location>
</feature>
<dbReference type="PANTHER" id="PTHR37729">
    <property type="entry name" value="NEUROFILAMENT PROTEIN-LIKE PROTEIN"/>
    <property type="match status" value="1"/>
</dbReference>
<evidence type="ECO:0000313" key="3">
    <source>
        <dbReference type="Proteomes" id="UP001327560"/>
    </source>
</evidence>
<feature type="compositionally biased region" description="Polar residues" evidence="1">
    <location>
        <begin position="809"/>
        <end position="822"/>
    </location>
</feature>
<feature type="region of interest" description="Disordered" evidence="1">
    <location>
        <begin position="602"/>
        <end position="855"/>
    </location>
</feature>
<reference evidence="2 3" key="1">
    <citation type="submission" date="2023-10" db="EMBL/GenBank/DDBJ databases">
        <title>Chromosome-scale genome assembly provides insights into flower coloration mechanisms of Canna indica.</title>
        <authorList>
            <person name="Li C."/>
        </authorList>
    </citation>
    <scope>NUCLEOTIDE SEQUENCE [LARGE SCALE GENOMIC DNA]</scope>
    <source>
        <tissue evidence="2">Flower</tissue>
    </source>
</reference>
<evidence type="ECO:0000313" key="2">
    <source>
        <dbReference type="EMBL" id="WOL15769.1"/>
    </source>
</evidence>
<name>A0AAQ3KW20_9LILI</name>
<feature type="compositionally biased region" description="Basic and acidic residues" evidence="1">
    <location>
        <begin position="795"/>
        <end position="807"/>
    </location>
</feature>